<keyword evidence="1" id="KW-1185">Reference proteome</keyword>
<dbReference type="InterPro" id="IPR017853">
    <property type="entry name" value="GH"/>
</dbReference>
<protein>
    <submittedName>
        <fullName evidence="2">Uncharacterized protein</fullName>
    </submittedName>
</protein>
<dbReference type="Gene3D" id="3.20.20.80">
    <property type="entry name" value="Glycosidases"/>
    <property type="match status" value="1"/>
</dbReference>
<dbReference type="AlphaFoldDB" id="A0A914DEU3"/>
<dbReference type="SUPFAM" id="SSF51445">
    <property type="entry name" value="(Trans)glycosidases"/>
    <property type="match status" value="1"/>
</dbReference>
<accession>A0A914DEU3</accession>
<dbReference type="WBParaSite" id="ACRNAN_scaffold24963.g13831.t1">
    <property type="protein sequence ID" value="ACRNAN_scaffold24963.g13831.t1"/>
    <property type="gene ID" value="ACRNAN_scaffold24963.g13831"/>
</dbReference>
<reference evidence="2" key="1">
    <citation type="submission" date="2022-11" db="UniProtKB">
        <authorList>
            <consortium name="WormBaseParasite"/>
        </authorList>
    </citation>
    <scope>IDENTIFICATION</scope>
</reference>
<evidence type="ECO:0000313" key="2">
    <source>
        <dbReference type="WBParaSite" id="ACRNAN_scaffold24963.g13831.t1"/>
    </source>
</evidence>
<evidence type="ECO:0000313" key="1">
    <source>
        <dbReference type="Proteomes" id="UP000887540"/>
    </source>
</evidence>
<sequence>MGLPIFATETGVCDSHGNGTVNVNVSQAWWSLLDTNKISYMEFGLADYYNNCVSLLKYPTPPEQAGNSSDFTDSGVFVNKKLWSTDQNIVCTAG</sequence>
<organism evidence="1 2">
    <name type="scientific">Acrobeloides nanus</name>
    <dbReference type="NCBI Taxonomy" id="290746"/>
    <lineage>
        <taxon>Eukaryota</taxon>
        <taxon>Metazoa</taxon>
        <taxon>Ecdysozoa</taxon>
        <taxon>Nematoda</taxon>
        <taxon>Chromadorea</taxon>
        <taxon>Rhabditida</taxon>
        <taxon>Tylenchina</taxon>
        <taxon>Cephalobomorpha</taxon>
        <taxon>Cephaloboidea</taxon>
        <taxon>Cephalobidae</taxon>
        <taxon>Acrobeloides</taxon>
    </lineage>
</organism>
<dbReference type="Proteomes" id="UP000887540">
    <property type="component" value="Unplaced"/>
</dbReference>
<name>A0A914DEU3_9BILA</name>
<proteinExistence type="predicted"/>